<sequence>MFSSEILNKTGTFNKQNIQGTML</sequence>
<protein>
    <submittedName>
        <fullName evidence="1">Uncharacterized protein</fullName>
    </submittedName>
</protein>
<reference evidence="1" key="1">
    <citation type="submission" date="2014-09" db="EMBL/GenBank/DDBJ databases">
        <authorList>
            <person name="Magalhaes I.L.F."/>
            <person name="Oliveira U."/>
            <person name="Santos F.R."/>
            <person name="Vidigal T.H.D.A."/>
            <person name="Brescovit A.D."/>
            <person name="Santos A.J."/>
        </authorList>
    </citation>
    <scope>NUCLEOTIDE SEQUENCE</scope>
    <source>
        <tissue evidence="1">Shoot tissue taken approximately 20 cm above the soil surface</tissue>
    </source>
</reference>
<dbReference type="EMBL" id="GBRH01233133">
    <property type="protein sequence ID" value="JAD64762.1"/>
    <property type="molecule type" value="Transcribed_RNA"/>
</dbReference>
<organism evidence="1">
    <name type="scientific">Arundo donax</name>
    <name type="common">Giant reed</name>
    <name type="synonym">Donax arundinaceus</name>
    <dbReference type="NCBI Taxonomy" id="35708"/>
    <lineage>
        <taxon>Eukaryota</taxon>
        <taxon>Viridiplantae</taxon>
        <taxon>Streptophyta</taxon>
        <taxon>Embryophyta</taxon>
        <taxon>Tracheophyta</taxon>
        <taxon>Spermatophyta</taxon>
        <taxon>Magnoliopsida</taxon>
        <taxon>Liliopsida</taxon>
        <taxon>Poales</taxon>
        <taxon>Poaceae</taxon>
        <taxon>PACMAD clade</taxon>
        <taxon>Arundinoideae</taxon>
        <taxon>Arundineae</taxon>
        <taxon>Arundo</taxon>
    </lineage>
</organism>
<name>A0A0A9BZQ3_ARUDO</name>
<reference evidence="1" key="2">
    <citation type="journal article" date="2015" name="Data Brief">
        <title>Shoot transcriptome of the giant reed, Arundo donax.</title>
        <authorList>
            <person name="Barrero R.A."/>
            <person name="Guerrero F.D."/>
            <person name="Moolhuijzen P."/>
            <person name="Goolsby J.A."/>
            <person name="Tidwell J."/>
            <person name="Bellgard S.E."/>
            <person name="Bellgard M.I."/>
        </authorList>
    </citation>
    <scope>NUCLEOTIDE SEQUENCE</scope>
    <source>
        <tissue evidence="1">Shoot tissue taken approximately 20 cm above the soil surface</tissue>
    </source>
</reference>
<dbReference type="AlphaFoldDB" id="A0A0A9BZQ3"/>
<proteinExistence type="predicted"/>
<evidence type="ECO:0000313" key="1">
    <source>
        <dbReference type="EMBL" id="JAD64762.1"/>
    </source>
</evidence>
<accession>A0A0A9BZQ3</accession>